<gene>
    <name evidence="4" type="ORF">KP509_21G058800</name>
</gene>
<dbReference type="InterPro" id="IPR003591">
    <property type="entry name" value="Leu-rich_rpt_typical-subtyp"/>
</dbReference>
<keyword evidence="2" id="KW-0677">Repeat</keyword>
<dbReference type="SUPFAM" id="SSF52058">
    <property type="entry name" value="L domain-like"/>
    <property type="match status" value="1"/>
</dbReference>
<dbReference type="SMART" id="SM00369">
    <property type="entry name" value="LRR_TYP"/>
    <property type="match status" value="3"/>
</dbReference>
<dbReference type="InterPro" id="IPR050836">
    <property type="entry name" value="SDS22/Internalin_LRR"/>
</dbReference>
<dbReference type="PROSITE" id="PS51450">
    <property type="entry name" value="LRR"/>
    <property type="match status" value="3"/>
</dbReference>
<evidence type="ECO:0000256" key="1">
    <source>
        <dbReference type="ARBA" id="ARBA00022614"/>
    </source>
</evidence>
<feature type="compositionally biased region" description="Basic residues" evidence="3">
    <location>
        <begin position="340"/>
        <end position="350"/>
    </location>
</feature>
<dbReference type="PANTHER" id="PTHR46652">
    <property type="entry name" value="LEUCINE-RICH REPEAT AND IQ DOMAIN-CONTAINING PROTEIN 1-RELATED"/>
    <property type="match status" value="1"/>
</dbReference>
<dbReference type="InterPro" id="IPR032675">
    <property type="entry name" value="LRR_dom_sf"/>
</dbReference>
<protein>
    <submittedName>
        <fullName evidence="4">Uncharacterized protein</fullName>
    </submittedName>
</protein>
<dbReference type="PANTHER" id="PTHR46652:SF7">
    <property type="entry name" value="LEUCINE-RICH REPEAT AND IQ DOMAIN-CONTAINING PROTEIN 1"/>
    <property type="match status" value="1"/>
</dbReference>
<feature type="region of interest" description="Disordered" evidence="3">
    <location>
        <begin position="329"/>
        <end position="350"/>
    </location>
</feature>
<dbReference type="InterPro" id="IPR001611">
    <property type="entry name" value="Leu-rich_rpt"/>
</dbReference>
<keyword evidence="1" id="KW-0433">Leucine-rich repeat</keyword>
<evidence type="ECO:0000313" key="4">
    <source>
        <dbReference type="EMBL" id="KAH7315651.1"/>
    </source>
</evidence>
<proteinExistence type="predicted"/>
<dbReference type="Proteomes" id="UP000825935">
    <property type="component" value="Chromosome 21"/>
</dbReference>
<name>A0A8T2SBU1_CERRI</name>
<dbReference type="AlphaFoldDB" id="A0A8T2SBU1"/>
<accession>A0A8T2SBU1</accession>
<dbReference type="EMBL" id="CM035426">
    <property type="protein sequence ID" value="KAH7315651.1"/>
    <property type="molecule type" value="Genomic_DNA"/>
</dbReference>
<dbReference type="OMA" id="QIDDWSG"/>
<dbReference type="Gene3D" id="3.80.10.10">
    <property type="entry name" value="Ribonuclease Inhibitor"/>
    <property type="match status" value="2"/>
</dbReference>
<keyword evidence="5" id="KW-1185">Reference proteome</keyword>
<dbReference type="OrthoDB" id="1517790at2759"/>
<comment type="caution">
    <text evidence="4">The sequence shown here is derived from an EMBL/GenBank/DDBJ whole genome shotgun (WGS) entry which is preliminary data.</text>
</comment>
<evidence type="ECO:0000256" key="2">
    <source>
        <dbReference type="ARBA" id="ARBA00022737"/>
    </source>
</evidence>
<dbReference type="Pfam" id="PF14580">
    <property type="entry name" value="LRR_9"/>
    <property type="match status" value="1"/>
</dbReference>
<organism evidence="4 5">
    <name type="scientific">Ceratopteris richardii</name>
    <name type="common">Triangle waterfern</name>
    <dbReference type="NCBI Taxonomy" id="49495"/>
    <lineage>
        <taxon>Eukaryota</taxon>
        <taxon>Viridiplantae</taxon>
        <taxon>Streptophyta</taxon>
        <taxon>Embryophyta</taxon>
        <taxon>Tracheophyta</taxon>
        <taxon>Polypodiopsida</taxon>
        <taxon>Polypodiidae</taxon>
        <taxon>Polypodiales</taxon>
        <taxon>Pteridineae</taxon>
        <taxon>Pteridaceae</taxon>
        <taxon>Parkerioideae</taxon>
        <taxon>Ceratopteris</taxon>
    </lineage>
</organism>
<reference evidence="4" key="1">
    <citation type="submission" date="2021-08" db="EMBL/GenBank/DDBJ databases">
        <title>WGS assembly of Ceratopteris richardii.</title>
        <authorList>
            <person name="Marchant D.B."/>
            <person name="Chen G."/>
            <person name="Jenkins J."/>
            <person name="Shu S."/>
            <person name="Leebens-Mack J."/>
            <person name="Grimwood J."/>
            <person name="Schmutz J."/>
            <person name="Soltis P."/>
            <person name="Soltis D."/>
            <person name="Chen Z.-H."/>
        </authorList>
    </citation>
    <scope>NUCLEOTIDE SEQUENCE</scope>
    <source>
        <strain evidence="4">Whitten #5841</strain>
        <tissue evidence="4">Leaf</tissue>
    </source>
</reference>
<evidence type="ECO:0000313" key="5">
    <source>
        <dbReference type="Proteomes" id="UP000825935"/>
    </source>
</evidence>
<sequence>MKLNEDLIAEATKGAVPASVTNLALPNKALQEISRLKRFVNLQRIELSHNNLQNVKVLANCKSLKWLSVANNELQRLDGIEALQNLMVLNCSHNKICSIKEVEGLIELRALIANDNEIIEVCNLQKLTTLNTLVLSKNPLSDIGETLECVPSLSKLSLSDCKLQELGSIKQLKQLKELRLANNNIKYLSKDIANNFRLQIVDLGNNCFKNLSKIEVLKTLPHLKNLNVRGNPFCLQNNYQEQLKTLLPTLRILDGHPLRDFKRKALDSDATSITTEKLEDVPSRDAKGSKAITEADQARMGQTWDTSGASSDVNMLETFQKGKEEHKENFVSTSDAQGAVHHKVNKKKRKNHGISEHIFEDEGQDKKVIKENDDMKREAYDTTSDYSEDEPFMELISQHKQNKGSSKRSSTIEQRVETGVVSISQNQRKVKKRQNVSKTSSAFSIYLTEVEVGKGGPSTWD</sequence>
<evidence type="ECO:0000256" key="3">
    <source>
        <dbReference type="SAM" id="MobiDB-lite"/>
    </source>
</evidence>